<accession>A0A0V0JAE9</accession>
<dbReference type="GO" id="GO:0031629">
    <property type="term" value="P:synaptic vesicle fusion to presynaptic active zone membrane"/>
    <property type="evidence" value="ECO:0007669"/>
    <property type="project" value="TreeGrafter"/>
</dbReference>
<dbReference type="GO" id="GO:0031201">
    <property type="term" value="C:SNARE complex"/>
    <property type="evidence" value="ECO:0007669"/>
    <property type="project" value="TreeGrafter"/>
</dbReference>
<feature type="region of interest" description="Disordered" evidence="2">
    <location>
        <begin position="1"/>
        <end position="32"/>
    </location>
</feature>
<dbReference type="GO" id="GO:0019905">
    <property type="term" value="F:syntaxin binding"/>
    <property type="evidence" value="ECO:0007669"/>
    <property type="project" value="TreeGrafter"/>
</dbReference>
<reference evidence="3" key="1">
    <citation type="submission" date="2016-01" db="EMBL/GenBank/DDBJ databases">
        <title>Reference transcriptome for the parasite Schistocephalus solidus: insights into the molecular evolution of parasitism.</title>
        <authorList>
            <person name="Hebert F.O."/>
            <person name="Grambauer S."/>
            <person name="Barber I."/>
            <person name="Landry C.R."/>
            <person name="Aubin-Horth N."/>
        </authorList>
    </citation>
    <scope>NUCLEOTIDE SEQUENCE</scope>
</reference>
<dbReference type="EMBL" id="GEEE01001258">
    <property type="protein sequence ID" value="JAP61967.1"/>
    <property type="molecule type" value="Transcribed_RNA"/>
</dbReference>
<dbReference type="PANTHER" id="PTHR19305:SF9">
    <property type="entry name" value="SYNAPTOSOMAL-ASSOCIATED PROTEIN 29"/>
    <property type="match status" value="1"/>
</dbReference>
<sequence>MSRNPFDHDVTPWGRGPNSGNSLDEHFHQNTNISVSINSPQSRALASQQRALASISNSERVGLGTLEELNEQGEKLSRTEARVKEISELQKQGQQNINSLSSFFGGFKNLFSKKQSESIPKSPPPSRTGSNLSNVSPALIQPDFRRSSEFSHRSYSQVSCRRLLCQTLCVGDKLAVCVATGNLFNLHDKREFRYRLNGGLASAFVRYCL</sequence>
<protein>
    <submittedName>
        <fullName evidence="3">Soluble NSF attachment protein 29</fullName>
    </submittedName>
</protein>
<proteinExistence type="inferred from homology"/>
<evidence type="ECO:0000256" key="1">
    <source>
        <dbReference type="ARBA" id="ARBA00009480"/>
    </source>
</evidence>
<name>A0A0V0JAE9_SCHSO</name>
<dbReference type="GO" id="GO:0005484">
    <property type="term" value="F:SNAP receptor activity"/>
    <property type="evidence" value="ECO:0007669"/>
    <property type="project" value="TreeGrafter"/>
</dbReference>
<organism evidence="3">
    <name type="scientific">Schistocephalus solidus</name>
    <name type="common">Tapeworm</name>
    <dbReference type="NCBI Taxonomy" id="70667"/>
    <lineage>
        <taxon>Eukaryota</taxon>
        <taxon>Metazoa</taxon>
        <taxon>Spiralia</taxon>
        <taxon>Lophotrochozoa</taxon>
        <taxon>Platyhelminthes</taxon>
        <taxon>Cestoda</taxon>
        <taxon>Eucestoda</taxon>
        <taxon>Diphyllobothriidea</taxon>
        <taxon>Diphyllobothriidae</taxon>
        <taxon>Schistocephalus</taxon>
    </lineage>
</organism>
<gene>
    <name evidence="3" type="primary">SNA29</name>
    <name evidence="3" type="ORF">TR99387</name>
</gene>
<dbReference type="GO" id="GO:0098793">
    <property type="term" value="C:presynapse"/>
    <property type="evidence" value="ECO:0007669"/>
    <property type="project" value="GOC"/>
</dbReference>
<comment type="similarity">
    <text evidence="1">Belongs to the SNAP-25 family.</text>
</comment>
<dbReference type="GO" id="GO:0005886">
    <property type="term" value="C:plasma membrane"/>
    <property type="evidence" value="ECO:0007669"/>
    <property type="project" value="TreeGrafter"/>
</dbReference>
<evidence type="ECO:0000256" key="2">
    <source>
        <dbReference type="SAM" id="MobiDB-lite"/>
    </source>
</evidence>
<feature type="compositionally biased region" description="Basic and acidic residues" evidence="2">
    <location>
        <begin position="1"/>
        <end position="10"/>
    </location>
</feature>
<feature type="region of interest" description="Disordered" evidence="2">
    <location>
        <begin position="114"/>
        <end position="135"/>
    </location>
</feature>
<evidence type="ECO:0000313" key="3">
    <source>
        <dbReference type="EMBL" id="JAP61967.1"/>
    </source>
</evidence>
<dbReference type="AlphaFoldDB" id="A0A0V0JAE9"/>
<dbReference type="SUPFAM" id="SSF58038">
    <property type="entry name" value="SNARE fusion complex"/>
    <property type="match status" value="1"/>
</dbReference>
<dbReference type="Gene3D" id="1.20.5.110">
    <property type="match status" value="1"/>
</dbReference>
<dbReference type="GO" id="GO:0016082">
    <property type="term" value="P:synaptic vesicle priming"/>
    <property type="evidence" value="ECO:0007669"/>
    <property type="project" value="TreeGrafter"/>
</dbReference>
<dbReference type="PANTHER" id="PTHR19305">
    <property type="entry name" value="SYNAPTOSOMAL ASSOCIATED PROTEIN"/>
    <property type="match status" value="1"/>
</dbReference>